<organism evidence="3 4">
    <name type="scientific">Halioglobus maricola</name>
    <dbReference type="NCBI Taxonomy" id="2601894"/>
    <lineage>
        <taxon>Bacteria</taxon>
        <taxon>Pseudomonadati</taxon>
        <taxon>Pseudomonadota</taxon>
        <taxon>Gammaproteobacteria</taxon>
        <taxon>Cellvibrionales</taxon>
        <taxon>Halieaceae</taxon>
        <taxon>Halioglobus</taxon>
    </lineage>
</organism>
<feature type="domain" description="Multidrug resistance protein MdtA-like barrel-sandwich hybrid" evidence="2">
    <location>
        <begin position="87"/>
        <end position="251"/>
    </location>
</feature>
<reference evidence="3 4" key="1">
    <citation type="submission" date="2019-02" db="EMBL/GenBank/DDBJ databases">
        <authorList>
            <person name="Li S.-H."/>
        </authorList>
    </citation>
    <scope>NUCLEOTIDE SEQUENCE [LARGE SCALE GENOMIC DNA]</scope>
    <source>
        <strain evidence="3 4">IMCC14385</strain>
    </source>
</reference>
<dbReference type="GO" id="GO:1990281">
    <property type="term" value="C:efflux pump complex"/>
    <property type="evidence" value="ECO:0007669"/>
    <property type="project" value="TreeGrafter"/>
</dbReference>
<sequence>MVFRARWRSLHQMCWLAKASFLSMLTGRIIKKRTFLMRRISALAVVILLGFAEFALAQPRVVSSLGRIEPAGGVLRLAGPSGLGSVIMDLRVEEGQHVKAGDLIATLDSFPVRKAELARHDAELQNALQQLQREKKLGRSMATSASKIEALELSVAAARAGRAAAAAMQELSLVKAPRDGQVLYVHARPGERVGVEGVIELGDTSVMYTVAEVYETDIIHVKKGQQATISSPALAAPVTGTVEKIGLKVGRMDVLGMDPIAEADARVVEVDILLQDTEEVRKLTHLQVEVEIGI</sequence>
<dbReference type="SUPFAM" id="SSF111369">
    <property type="entry name" value="HlyD-like secretion proteins"/>
    <property type="match status" value="1"/>
</dbReference>
<evidence type="ECO:0000313" key="4">
    <source>
        <dbReference type="Proteomes" id="UP000326287"/>
    </source>
</evidence>
<dbReference type="InterPro" id="IPR058625">
    <property type="entry name" value="MdtA-like_BSH"/>
</dbReference>
<dbReference type="EMBL" id="CP036422">
    <property type="protein sequence ID" value="QFU75800.1"/>
    <property type="molecule type" value="Genomic_DNA"/>
</dbReference>
<keyword evidence="4" id="KW-1185">Reference proteome</keyword>
<dbReference type="PANTHER" id="PTHR30469">
    <property type="entry name" value="MULTIDRUG RESISTANCE PROTEIN MDTA"/>
    <property type="match status" value="1"/>
</dbReference>
<dbReference type="Gene3D" id="2.40.30.170">
    <property type="match status" value="1"/>
</dbReference>
<evidence type="ECO:0000313" key="3">
    <source>
        <dbReference type="EMBL" id="QFU75800.1"/>
    </source>
</evidence>
<dbReference type="PANTHER" id="PTHR30469:SF15">
    <property type="entry name" value="HLYD FAMILY OF SECRETION PROTEINS"/>
    <property type="match status" value="1"/>
</dbReference>
<evidence type="ECO:0000256" key="1">
    <source>
        <dbReference type="ARBA" id="ARBA00009477"/>
    </source>
</evidence>
<gene>
    <name evidence="3" type="ORF">EY643_09100</name>
</gene>
<evidence type="ECO:0000259" key="2">
    <source>
        <dbReference type="Pfam" id="PF25917"/>
    </source>
</evidence>
<proteinExistence type="inferred from homology"/>
<dbReference type="AlphaFoldDB" id="A0A5P9NIY7"/>
<dbReference type="OrthoDB" id="264111at2"/>
<dbReference type="GO" id="GO:0015562">
    <property type="term" value="F:efflux transmembrane transporter activity"/>
    <property type="evidence" value="ECO:0007669"/>
    <property type="project" value="TreeGrafter"/>
</dbReference>
<protein>
    <submittedName>
        <fullName evidence="3">HlyD family efflux transporter periplasmic adaptor subunit</fullName>
    </submittedName>
</protein>
<comment type="similarity">
    <text evidence="1">Belongs to the membrane fusion protein (MFP) (TC 8.A.1) family.</text>
</comment>
<accession>A0A5P9NIY7</accession>
<dbReference type="KEGG" id="halc:EY643_09100"/>
<name>A0A5P9NIY7_9GAMM</name>
<dbReference type="Gene3D" id="2.40.50.100">
    <property type="match status" value="1"/>
</dbReference>
<dbReference type="Pfam" id="PF25917">
    <property type="entry name" value="BSH_RND"/>
    <property type="match status" value="1"/>
</dbReference>
<dbReference type="InterPro" id="IPR014315">
    <property type="entry name" value="ABC_heterocyst_DevB"/>
</dbReference>
<dbReference type="Proteomes" id="UP000326287">
    <property type="component" value="Chromosome"/>
</dbReference>
<dbReference type="NCBIfam" id="TIGR02971">
    <property type="entry name" value="heterocyst_DevB"/>
    <property type="match status" value="1"/>
</dbReference>